<comment type="caution">
    <text evidence="3">The sequence shown here is derived from an EMBL/GenBank/DDBJ whole genome shotgun (WGS) entry which is preliminary data.</text>
</comment>
<organism evidence="3 4">
    <name type="scientific">Manihot esculenta</name>
    <name type="common">Cassava</name>
    <name type="synonym">Jatropha manihot</name>
    <dbReference type="NCBI Taxonomy" id="3983"/>
    <lineage>
        <taxon>Eukaryota</taxon>
        <taxon>Viridiplantae</taxon>
        <taxon>Streptophyta</taxon>
        <taxon>Embryophyta</taxon>
        <taxon>Tracheophyta</taxon>
        <taxon>Spermatophyta</taxon>
        <taxon>Magnoliopsida</taxon>
        <taxon>eudicotyledons</taxon>
        <taxon>Gunneridae</taxon>
        <taxon>Pentapetalae</taxon>
        <taxon>rosids</taxon>
        <taxon>fabids</taxon>
        <taxon>Malpighiales</taxon>
        <taxon>Euphorbiaceae</taxon>
        <taxon>Crotonoideae</taxon>
        <taxon>Manihoteae</taxon>
        <taxon>Manihot</taxon>
    </lineage>
</organism>
<feature type="compositionally biased region" description="Polar residues" evidence="2">
    <location>
        <begin position="173"/>
        <end position="184"/>
    </location>
</feature>
<evidence type="ECO:0000256" key="2">
    <source>
        <dbReference type="SAM" id="MobiDB-lite"/>
    </source>
</evidence>
<feature type="region of interest" description="Disordered" evidence="2">
    <location>
        <begin position="56"/>
        <end position="81"/>
    </location>
</feature>
<protein>
    <submittedName>
        <fullName evidence="3">Uncharacterized protein</fullName>
    </submittedName>
</protein>
<feature type="compositionally biased region" description="Acidic residues" evidence="2">
    <location>
        <begin position="148"/>
        <end position="157"/>
    </location>
</feature>
<feature type="region of interest" description="Disordered" evidence="2">
    <location>
        <begin position="130"/>
        <end position="201"/>
    </location>
</feature>
<evidence type="ECO:0000313" key="3">
    <source>
        <dbReference type="EMBL" id="OAY49702.1"/>
    </source>
</evidence>
<sequence length="357" mass="40101">MAASLDSPSPSVHLNKESTSFMVSSPLFSPASDRRFWSALRSRIDTLLEHRQAKVSAGQDQLNLGPSSATRVSVGESDRAKRMKEDSLLLLRGFDSVSQTLSQLSNNLDNALQGARCLAEPPTLRQIFHSNLNNSETKQEGSKKEQNEEKEEEEGNNPEDQGNKGSKRKFDQTDSSLHQGNSSRKGNDQSPKDTKLKKAKNLAVSMATKAASLARELKSIKSELCFMQERCTLLEEENRRLRDGFSEGIRQEEDDLMRLQMEALFAEKSRLASENSNLIRENQCLHQLVEYHQLTSQDLSSSYEQLIHGMCLDFSSPSSSIKEEAENADNKEVPQTPRANIFAFDASLDECFHKERQ</sequence>
<accession>A0A2C9VU62</accession>
<gene>
    <name evidence="3" type="ORF">MANES_05G076400v8</name>
</gene>
<dbReference type="OrthoDB" id="1924603at2759"/>
<feature type="compositionally biased region" description="Basic and acidic residues" evidence="2">
    <location>
        <begin position="137"/>
        <end position="147"/>
    </location>
</feature>
<keyword evidence="1" id="KW-0175">Coiled coil</keyword>
<dbReference type="AlphaFoldDB" id="A0A2C9VU62"/>
<proteinExistence type="predicted"/>
<dbReference type="PANTHER" id="PTHR31016:SF2">
    <property type="entry name" value="OS04G0228100 PROTEIN"/>
    <property type="match status" value="1"/>
</dbReference>
<name>A0A2C9VU62_MANES</name>
<evidence type="ECO:0000256" key="1">
    <source>
        <dbReference type="SAM" id="Coils"/>
    </source>
</evidence>
<dbReference type="EMBL" id="CM004391">
    <property type="protein sequence ID" value="OAY49702.1"/>
    <property type="molecule type" value="Genomic_DNA"/>
</dbReference>
<dbReference type="STRING" id="3983.A0A2C9VU62"/>
<feature type="coiled-coil region" evidence="1">
    <location>
        <begin position="249"/>
        <end position="281"/>
    </location>
</feature>
<dbReference type="Gramene" id="Manes.05G076400.1.v8.1">
    <property type="protein sequence ID" value="Manes.05G076400.1.v8.1.CDS"/>
    <property type="gene ID" value="Manes.05G076400.v8.1"/>
</dbReference>
<dbReference type="PANTHER" id="PTHR31016">
    <property type="entry name" value="OS04G0228100 PROTEIN"/>
    <property type="match status" value="1"/>
</dbReference>
<dbReference type="Proteomes" id="UP000091857">
    <property type="component" value="Chromosome 5"/>
</dbReference>
<dbReference type="OMA" id="LSFMQER"/>
<reference evidence="4" key="1">
    <citation type="journal article" date="2016" name="Nat. Biotechnol.">
        <title>Sequencing wild and cultivated cassava and related species reveals extensive interspecific hybridization and genetic diversity.</title>
        <authorList>
            <person name="Bredeson J.V."/>
            <person name="Lyons J.B."/>
            <person name="Prochnik S.E."/>
            <person name="Wu G.A."/>
            <person name="Ha C.M."/>
            <person name="Edsinger-Gonzales E."/>
            <person name="Grimwood J."/>
            <person name="Schmutz J."/>
            <person name="Rabbi I.Y."/>
            <person name="Egesi C."/>
            <person name="Nauluvula P."/>
            <person name="Lebot V."/>
            <person name="Ndunguru J."/>
            <person name="Mkamilo G."/>
            <person name="Bart R.S."/>
            <person name="Setter T.L."/>
            <person name="Gleadow R.M."/>
            <person name="Kulakow P."/>
            <person name="Ferguson M.E."/>
            <person name="Rounsley S."/>
            <person name="Rokhsar D.S."/>
        </authorList>
    </citation>
    <scope>NUCLEOTIDE SEQUENCE [LARGE SCALE GENOMIC DNA]</scope>
    <source>
        <strain evidence="4">cv. AM560-2</strain>
    </source>
</reference>
<evidence type="ECO:0000313" key="4">
    <source>
        <dbReference type="Proteomes" id="UP000091857"/>
    </source>
</evidence>
<keyword evidence="4" id="KW-1185">Reference proteome</keyword>
<feature type="compositionally biased region" description="Basic and acidic residues" evidence="2">
    <location>
        <begin position="185"/>
        <end position="196"/>
    </location>
</feature>
<feature type="compositionally biased region" description="Polar residues" evidence="2">
    <location>
        <begin position="58"/>
        <end position="71"/>
    </location>
</feature>